<dbReference type="FunFam" id="1.10.10.10:FF:000001">
    <property type="entry name" value="LysR family transcriptional regulator"/>
    <property type="match status" value="1"/>
</dbReference>
<dbReference type="EMBL" id="QVLS01000008">
    <property type="protein sequence ID" value="RFP77962.1"/>
    <property type="molecule type" value="Genomic_DNA"/>
</dbReference>
<dbReference type="Pfam" id="PF03466">
    <property type="entry name" value="LysR_substrate"/>
    <property type="match status" value="1"/>
</dbReference>
<dbReference type="SUPFAM" id="SSF53850">
    <property type="entry name" value="Periplasmic binding protein-like II"/>
    <property type="match status" value="1"/>
</dbReference>
<keyword evidence="3" id="KW-0238">DNA-binding</keyword>
<keyword evidence="7" id="KW-1185">Reference proteome</keyword>
<evidence type="ECO:0000313" key="7">
    <source>
        <dbReference type="Proteomes" id="UP000261931"/>
    </source>
</evidence>
<protein>
    <submittedName>
        <fullName evidence="6">LysR family transcriptional regulator</fullName>
    </submittedName>
</protein>
<dbReference type="InterPro" id="IPR000847">
    <property type="entry name" value="LysR_HTH_N"/>
</dbReference>
<dbReference type="GO" id="GO:0043565">
    <property type="term" value="F:sequence-specific DNA binding"/>
    <property type="evidence" value="ECO:0007669"/>
    <property type="project" value="TreeGrafter"/>
</dbReference>
<organism evidence="6 7">
    <name type="scientific">Hydrogenophaga borbori</name>
    <dbReference type="NCBI Taxonomy" id="2294117"/>
    <lineage>
        <taxon>Bacteria</taxon>
        <taxon>Pseudomonadati</taxon>
        <taxon>Pseudomonadota</taxon>
        <taxon>Betaproteobacteria</taxon>
        <taxon>Burkholderiales</taxon>
        <taxon>Comamonadaceae</taxon>
        <taxon>Hydrogenophaga</taxon>
    </lineage>
</organism>
<dbReference type="GO" id="GO:0006351">
    <property type="term" value="P:DNA-templated transcription"/>
    <property type="evidence" value="ECO:0007669"/>
    <property type="project" value="TreeGrafter"/>
</dbReference>
<dbReference type="SUPFAM" id="SSF46785">
    <property type="entry name" value="Winged helix' DNA-binding domain"/>
    <property type="match status" value="1"/>
</dbReference>
<accession>A0A372EHM8</accession>
<evidence type="ECO:0000256" key="1">
    <source>
        <dbReference type="ARBA" id="ARBA00009437"/>
    </source>
</evidence>
<comment type="similarity">
    <text evidence="1">Belongs to the LysR transcriptional regulatory family.</text>
</comment>
<dbReference type="Pfam" id="PF00126">
    <property type="entry name" value="HTH_1"/>
    <property type="match status" value="1"/>
</dbReference>
<dbReference type="CDD" id="cd08422">
    <property type="entry name" value="PBP2_CrgA_like"/>
    <property type="match status" value="1"/>
</dbReference>
<dbReference type="GO" id="GO:0003700">
    <property type="term" value="F:DNA-binding transcription factor activity"/>
    <property type="evidence" value="ECO:0007669"/>
    <property type="project" value="InterPro"/>
</dbReference>
<evidence type="ECO:0000256" key="3">
    <source>
        <dbReference type="ARBA" id="ARBA00023125"/>
    </source>
</evidence>
<evidence type="ECO:0000256" key="4">
    <source>
        <dbReference type="ARBA" id="ARBA00023163"/>
    </source>
</evidence>
<dbReference type="InterPro" id="IPR005119">
    <property type="entry name" value="LysR_subst-bd"/>
</dbReference>
<reference evidence="6 7" key="1">
    <citation type="submission" date="2018-08" db="EMBL/GenBank/DDBJ databases">
        <title>Hydrogenophaga sp. LA-38 isolated from sludge.</title>
        <authorList>
            <person name="Im W.-T."/>
        </authorList>
    </citation>
    <scope>NUCLEOTIDE SEQUENCE [LARGE SCALE GENOMIC DNA]</scope>
    <source>
        <strain evidence="6 7">LA-38</strain>
    </source>
</reference>
<dbReference type="PANTHER" id="PTHR30537">
    <property type="entry name" value="HTH-TYPE TRANSCRIPTIONAL REGULATOR"/>
    <property type="match status" value="1"/>
</dbReference>
<dbReference type="PANTHER" id="PTHR30537:SF5">
    <property type="entry name" value="HTH-TYPE TRANSCRIPTIONAL ACTIVATOR TTDR-RELATED"/>
    <property type="match status" value="1"/>
</dbReference>
<dbReference type="Gene3D" id="1.10.10.10">
    <property type="entry name" value="Winged helix-like DNA-binding domain superfamily/Winged helix DNA-binding domain"/>
    <property type="match status" value="1"/>
</dbReference>
<dbReference type="InterPro" id="IPR036390">
    <property type="entry name" value="WH_DNA-bd_sf"/>
</dbReference>
<evidence type="ECO:0000256" key="2">
    <source>
        <dbReference type="ARBA" id="ARBA00023015"/>
    </source>
</evidence>
<name>A0A372EHM8_9BURK</name>
<evidence type="ECO:0000313" key="6">
    <source>
        <dbReference type="EMBL" id="RFP77962.1"/>
    </source>
</evidence>
<dbReference type="InterPro" id="IPR036388">
    <property type="entry name" value="WH-like_DNA-bd_sf"/>
</dbReference>
<keyword evidence="2" id="KW-0805">Transcription regulation</keyword>
<comment type="caution">
    <text evidence="6">The sequence shown here is derived from an EMBL/GenBank/DDBJ whole genome shotgun (WGS) entry which is preliminary data.</text>
</comment>
<proteinExistence type="inferred from homology"/>
<dbReference type="Proteomes" id="UP000261931">
    <property type="component" value="Unassembled WGS sequence"/>
</dbReference>
<dbReference type="RefSeq" id="WP_116959823.1">
    <property type="nucleotide sequence ID" value="NZ_QVLS01000008.1"/>
</dbReference>
<gene>
    <name evidence="6" type="ORF">DY262_14555</name>
</gene>
<dbReference type="Gene3D" id="3.40.190.290">
    <property type="match status" value="1"/>
</dbReference>
<evidence type="ECO:0000259" key="5">
    <source>
        <dbReference type="PROSITE" id="PS50931"/>
    </source>
</evidence>
<dbReference type="PROSITE" id="PS50931">
    <property type="entry name" value="HTH_LYSR"/>
    <property type="match status" value="1"/>
</dbReference>
<dbReference type="InterPro" id="IPR058163">
    <property type="entry name" value="LysR-type_TF_proteobact-type"/>
</dbReference>
<feature type="domain" description="HTH lysR-type" evidence="5">
    <location>
        <begin position="11"/>
        <end position="60"/>
    </location>
</feature>
<dbReference type="AlphaFoldDB" id="A0A372EHM8"/>
<keyword evidence="4" id="KW-0804">Transcription</keyword>
<sequence>MTSNWDDYDLFCHVVEHGNFSAAARALDRPKSSLSAAVIRLETSLQARLLERTTRRLRMTEAGEALFHGMGPLFAALREAHLAVLEQRQGVSGTLRIAAPYEFGAEHLAPVVCAMMERYRQLRIELDVHHASLNPLEQGHDLAFAMLESALPASTIVVRRVMSLERKLYAAPALIKAHRSPATPRQLAKMPMLAGLSDTEWRFRGPDGGTESITLQSPRLVSGNADVRLQAAIAGHGVLRVAEPFATPAIGAGLLQRLLPDYSCDPLRVYALLPAKRLMPEKVRLFLETLEQQVRQDVTGRGSLMGWTSRRLIGAAPEAATR</sequence>